<dbReference type="Gramene" id="PGSC0003DMT400085805">
    <property type="protein sequence ID" value="PGSC0003DMT400085805"/>
    <property type="gene ID" value="PGSC0003DMG400035376"/>
</dbReference>
<sequence length="135" mass="15340">MQNNYVDQGNGYLYVTTRILEKKEITILAIVCVLQIQSIGHKSFYGPLKASIEAGLNFWGNEVSVSHSTVDQDDQSIVLRVVDRSRRKLPYLVNFKGQKGVLWLGSMDRKRFYGPYTSLIKVGLNLGFSTWSTVY</sequence>
<keyword evidence="2" id="KW-1185">Reference proteome</keyword>
<dbReference type="HOGENOM" id="CLU_1889484_0_0_1"/>
<protein>
    <submittedName>
        <fullName evidence="1">Uncharacterized protein</fullName>
    </submittedName>
</protein>
<dbReference type="AlphaFoldDB" id="M1DAB1"/>
<proteinExistence type="predicted"/>
<evidence type="ECO:0000313" key="2">
    <source>
        <dbReference type="Proteomes" id="UP000011115"/>
    </source>
</evidence>
<dbReference type="PaxDb" id="4113-PGSC0003DMT400085805"/>
<dbReference type="EnsemblPlants" id="PGSC0003DMT400085805">
    <property type="protein sequence ID" value="PGSC0003DMT400085805"/>
    <property type="gene ID" value="PGSC0003DMG400035376"/>
</dbReference>
<dbReference type="InParanoid" id="M1DAB1"/>
<accession>M1DAB1</accession>
<dbReference type="Proteomes" id="UP000011115">
    <property type="component" value="Unassembled WGS sequence"/>
</dbReference>
<evidence type="ECO:0000313" key="1">
    <source>
        <dbReference type="EnsemblPlants" id="PGSC0003DMT400085805"/>
    </source>
</evidence>
<name>M1DAB1_SOLTU</name>
<reference evidence="2" key="1">
    <citation type="journal article" date="2011" name="Nature">
        <title>Genome sequence and analysis of the tuber crop potato.</title>
        <authorList>
            <consortium name="The Potato Genome Sequencing Consortium"/>
        </authorList>
    </citation>
    <scope>NUCLEOTIDE SEQUENCE [LARGE SCALE GENOMIC DNA]</scope>
    <source>
        <strain evidence="2">cv. DM1-3 516 R44</strain>
    </source>
</reference>
<reference evidence="1" key="2">
    <citation type="submission" date="2015-06" db="UniProtKB">
        <authorList>
            <consortium name="EnsemblPlants"/>
        </authorList>
    </citation>
    <scope>IDENTIFICATION</scope>
    <source>
        <strain evidence="1">DM1-3 516 R44</strain>
    </source>
</reference>
<organism evidence="1 2">
    <name type="scientific">Solanum tuberosum</name>
    <name type="common">Potato</name>
    <dbReference type="NCBI Taxonomy" id="4113"/>
    <lineage>
        <taxon>Eukaryota</taxon>
        <taxon>Viridiplantae</taxon>
        <taxon>Streptophyta</taxon>
        <taxon>Embryophyta</taxon>
        <taxon>Tracheophyta</taxon>
        <taxon>Spermatophyta</taxon>
        <taxon>Magnoliopsida</taxon>
        <taxon>eudicotyledons</taxon>
        <taxon>Gunneridae</taxon>
        <taxon>Pentapetalae</taxon>
        <taxon>asterids</taxon>
        <taxon>lamiids</taxon>
        <taxon>Solanales</taxon>
        <taxon>Solanaceae</taxon>
        <taxon>Solanoideae</taxon>
        <taxon>Solaneae</taxon>
        <taxon>Solanum</taxon>
    </lineage>
</organism>